<feature type="compositionally biased region" description="Low complexity" evidence="2">
    <location>
        <begin position="552"/>
        <end position="562"/>
    </location>
</feature>
<dbReference type="GO" id="GO:0044773">
    <property type="term" value="P:mitotic DNA damage checkpoint signaling"/>
    <property type="evidence" value="ECO:0007669"/>
    <property type="project" value="TreeGrafter"/>
</dbReference>
<reference evidence="4" key="1">
    <citation type="submission" date="2021-01" db="EMBL/GenBank/DDBJ databases">
        <authorList>
            <consortium name="Genoscope - CEA"/>
            <person name="William W."/>
        </authorList>
    </citation>
    <scope>NUCLEOTIDE SEQUENCE</scope>
</reference>
<protein>
    <recommendedName>
        <fullName evidence="3">Protein kinase domain-containing protein</fullName>
    </recommendedName>
</protein>
<dbReference type="SMART" id="SM00220">
    <property type="entry name" value="S_TKc"/>
    <property type="match status" value="1"/>
</dbReference>
<feature type="compositionally biased region" description="Basic and acidic residues" evidence="2">
    <location>
        <begin position="536"/>
        <end position="551"/>
    </location>
</feature>
<dbReference type="GO" id="GO:0005524">
    <property type="term" value="F:ATP binding"/>
    <property type="evidence" value="ECO:0007669"/>
    <property type="project" value="InterPro"/>
</dbReference>
<dbReference type="OrthoDB" id="5986190at2759"/>
<dbReference type="GO" id="GO:0004674">
    <property type="term" value="F:protein serine/threonine kinase activity"/>
    <property type="evidence" value="ECO:0007669"/>
    <property type="project" value="TreeGrafter"/>
</dbReference>
<dbReference type="AlphaFoldDB" id="A0A8S1V981"/>
<dbReference type="InterPro" id="IPR000719">
    <property type="entry name" value="Prot_kinase_dom"/>
</dbReference>
<dbReference type="PROSITE" id="PS50011">
    <property type="entry name" value="PROTEIN_KINASE_DOM"/>
    <property type="match status" value="1"/>
</dbReference>
<evidence type="ECO:0000256" key="2">
    <source>
        <dbReference type="SAM" id="MobiDB-lite"/>
    </source>
</evidence>
<name>A0A8S1V981_9CILI</name>
<feature type="region of interest" description="Disordered" evidence="2">
    <location>
        <begin position="529"/>
        <end position="564"/>
    </location>
</feature>
<feature type="domain" description="Protein kinase" evidence="3">
    <location>
        <begin position="25"/>
        <end position="293"/>
    </location>
</feature>
<evidence type="ECO:0000259" key="3">
    <source>
        <dbReference type="PROSITE" id="PS50011"/>
    </source>
</evidence>
<dbReference type="PANTHER" id="PTHR44167:SF18">
    <property type="entry name" value="PROTEIN KINASE DOMAIN-CONTAINING PROTEIN"/>
    <property type="match status" value="1"/>
</dbReference>
<feature type="coiled-coil region" evidence="1">
    <location>
        <begin position="478"/>
        <end position="505"/>
    </location>
</feature>
<dbReference type="PANTHER" id="PTHR44167">
    <property type="entry name" value="OVARIAN-SPECIFIC SERINE/THREONINE-PROTEIN KINASE LOK-RELATED"/>
    <property type="match status" value="1"/>
</dbReference>
<feature type="region of interest" description="Disordered" evidence="2">
    <location>
        <begin position="577"/>
        <end position="607"/>
    </location>
</feature>
<organism evidence="4 5">
    <name type="scientific">Paramecium pentaurelia</name>
    <dbReference type="NCBI Taxonomy" id="43138"/>
    <lineage>
        <taxon>Eukaryota</taxon>
        <taxon>Sar</taxon>
        <taxon>Alveolata</taxon>
        <taxon>Ciliophora</taxon>
        <taxon>Intramacronucleata</taxon>
        <taxon>Oligohymenophorea</taxon>
        <taxon>Peniculida</taxon>
        <taxon>Parameciidae</taxon>
        <taxon>Paramecium</taxon>
    </lineage>
</organism>
<accession>A0A8S1V981</accession>
<dbReference type="GO" id="GO:0005634">
    <property type="term" value="C:nucleus"/>
    <property type="evidence" value="ECO:0007669"/>
    <property type="project" value="TreeGrafter"/>
</dbReference>
<dbReference type="EMBL" id="CAJJDO010000057">
    <property type="protein sequence ID" value="CAD8172342.1"/>
    <property type="molecule type" value="Genomic_DNA"/>
</dbReference>
<proteinExistence type="predicted"/>
<evidence type="ECO:0000313" key="5">
    <source>
        <dbReference type="Proteomes" id="UP000689195"/>
    </source>
</evidence>
<sequence>MQQIQQNWVGKLINAATTENPNRNYRIENVLGQGSQGSVYLGKHIINNFQQIDVAIKIQSYMSEQEIQFLKSLIQYQNQYENNKQNLQNYNPSYIIRIFDFFQHNNDWILVMELGTQDLYKFIQSKHQLPIQQLGQLLKQITKSISFLHDKQLIHRDIKPENYIKIGDEYKLTDFGLITTQFRQKTTNVGTVLYQAPELISNLNNYTQAIDIWSLGCIFYEVLSGQTLIQGTTQDQIQKMILAHKQDCTLINQRINSLNCNKDIKDMIICMMDPNPLNRLKTQQIIEILDSKFSFQKFPIINQFPQQLNIPFAQNNQFPLQYQQIQQQQQGIIMQFNQQNQSQQQQLLVDMQKQLSQQQILLESITTNFKFLVGIVEDTKYMMNKIKKGQEQQRIEINQIKNDISVEIQNIINVKLDVYQNNIISKIDKICEEQEVIKVNQQELLLQKDQDFITQFQESINDKFKNIDKFMISIQSILKENKLEKKEIKNQVQILNYQMNEQLKQNHSEYQFEKNINGKKFDENLITKLKQKNNPQKKDKQQVSKNEDQESNKSNQNKQQQNTIHNKNIIRIGTQQYQTKNQQQKQGRQAQIYDDGDNDQDIQSINN</sequence>
<dbReference type="GO" id="GO:0005737">
    <property type="term" value="C:cytoplasm"/>
    <property type="evidence" value="ECO:0007669"/>
    <property type="project" value="TreeGrafter"/>
</dbReference>
<gene>
    <name evidence="4" type="ORF">PPENT_87.1.T0570044</name>
</gene>
<comment type="caution">
    <text evidence="4">The sequence shown here is derived from an EMBL/GenBank/DDBJ whole genome shotgun (WGS) entry which is preliminary data.</text>
</comment>
<dbReference type="Pfam" id="PF00069">
    <property type="entry name" value="Pkinase"/>
    <property type="match status" value="1"/>
</dbReference>
<evidence type="ECO:0000256" key="1">
    <source>
        <dbReference type="SAM" id="Coils"/>
    </source>
</evidence>
<evidence type="ECO:0000313" key="4">
    <source>
        <dbReference type="EMBL" id="CAD8172342.1"/>
    </source>
</evidence>
<feature type="compositionally biased region" description="Low complexity" evidence="2">
    <location>
        <begin position="577"/>
        <end position="593"/>
    </location>
</feature>
<dbReference type="Proteomes" id="UP000689195">
    <property type="component" value="Unassembled WGS sequence"/>
</dbReference>
<keyword evidence="5" id="KW-1185">Reference proteome</keyword>
<keyword evidence="1" id="KW-0175">Coiled coil</keyword>
<dbReference type="CDD" id="cd14014">
    <property type="entry name" value="STKc_PknB_like"/>
    <property type="match status" value="1"/>
</dbReference>